<evidence type="ECO:0000313" key="8">
    <source>
        <dbReference type="EMBL" id="CEL97926.1"/>
    </source>
</evidence>
<accession>A0A0G4EL67</accession>
<dbReference type="GO" id="GO:0006167">
    <property type="term" value="P:AMP biosynthetic process"/>
    <property type="evidence" value="ECO:0007669"/>
    <property type="project" value="TreeGrafter"/>
</dbReference>
<evidence type="ECO:0000256" key="6">
    <source>
        <dbReference type="SAM" id="SignalP"/>
    </source>
</evidence>
<protein>
    <recommendedName>
        <fullName evidence="2">Bis(5'-nucleosyl)-tetraphosphatase [asymmetrical]</fullName>
    </recommendedName>
    <alternativeName>
        <fullName evidence="5">Diadenosine 5',5'''-P1,P4-tetraphosphate asymmetrical hydrolase</fullName>
    </alternativeName>
</protein>
<gene>
    <name evidence="8" type="ORF">Vbra_12373</name>
</gene>
<organism evidence="8 9">
    <name type="scientific">Vitrella brassicaformis (strain CCMP3155)</name>
    <dbReference type="NCBI Taxonomy" id="1169540"/>
    <lineage>
        <taxon>Eukaryota</taxon>
        <taxon>Sar</taxon>
        <taxon>Alveolata</taxon>
        <taxon>Colpodellida</taxon>
        <taxon>Vitrellaceae</taxon>
        <taxon>Vitrella</taxon>
    </lineage>
</organism>
<feature type="domain" description="Nudix hydrolase" evidence="7">
    <location>
        <begin position="9"/>
        <end position="150"/>
    </location>
</feature>
<dbReference type="PROSITE" id="PS00893">
    <property type="entry name" value="NUDIX_BOX"/>
    <property type="match status" value="1"/>
</dbReference>
<reference evidence="8 9" key="1">
    <citation type="submission" date="2014-11" db="EMBL/GenBank/DDBJ databases">
        <authorList>
            <person name="Zhu J."/>
            <person name="Qi W."/>
            <person name="Song R."/>
        </authorList>
    </citation>
    <scope>NUCLEOTIDE SEQUENCE [LARGE SCALE GENOMIC DNA]</scope>
</reference>
<sequence length="163" mass="18713">MQRIFLISMALRAAGLLVFRRHHAPAAGTIKNESIEYLMMQTSYGELHWTPPKGHVDPGESDLQTALRETEEEAGLTNGRDVRLYDWNKELKYEVRGRPKSVIYFLAELVNSDATVRLSDEHQAYRWAALSEACELAKYRDMVETLQQADAFLRQRDESRPTG</sequence>
<feature type="chain" id="PRO_5013108076" description="Bis(5'-nucleosyl)-tetraphosphatase [asymmetrical]" evidence="6">
    <location>
        <begin position="16"/>
        <end position="163"/>
    </location>
</feature>
<name>A0A0G4EL67_VITBC</name>
<evidence type="ECO:0000256" key="5">
    <source>
        <dbReference type="ARBA" id="ARBA00032644"/>
    </source>
</evidence>
<dbReference type="InterPro" id="IPR003565">
    <property type="entry name" value="Tetra_PHTase"/>
</dbReference>
<keyword evidence="6" id="KW-0732">Signal</keyword>
<dbReference type="STRING" id="1169540.A0A0G4EL67"/>
<dbReference type="OrthoDB" id="276276at2759"/>
<dbReference type="AlphaFoldDB" id="A0A0G4EL67"/>
<dbReference type="SUPFAM" id="SSF55811">
    <property type="entry name" value="Nudix"/>
    <property type="match status" value="1"/>
</dbReference>
<dbReference type="InParanoid" id="A0A0G4EL67"/>
<dbReference type="Pfam" id="PF00293">
    <property type="entry name" value="NUDIX"/>
    <property type="match status" value="1"/>
</dbReference>
<dbReference type="InterPro" id="IPR051325">
    <property type="entry name" value="Nudix_hydrolase_domain"/>
</dbReference>
<dbReference type="InterPro" id="IPR015797">
    <property type="entry name" value="NUDIX_hydrolase-like_dom_sf"/>
</dbReference>
<dbReference type="GO" id="GO:0006754">
    <property type="term" value="P:ATP biosynthetic process"/>
    <property type="evidence" value="ECO:0007669"/>
    <property type="project" value="TreeGrafter"/>
</dbReference>
<evidence type="ECO:0000256" key="1">
    <source>
        <dbReference type="ARBA" id="ARBA00005582"/>
    </source>
</evidence>
<dbReference type="Proteomes" id="UP000041254">
    <property type="component" value="Unassembled WGS sequence"/>
</dbReference>
<dbReference type="PANTHER" id="PTHR21340:SF0">
    <property type="entry name" value="BIS(5'-NUCLEOSYL)-TETRAPHOSPHATASE [ASYMMETRICAL]"/>
    <property type="match status" value="1"/>
</dbReference>
<dbReference type="Gene3D" id="3.90.79.10">
    <property type="entry name" value="Nucleoside Triphosphate Pyrophosphohydrolase"/>
    <property type="match status" value="1"/>
</dbReference>
<dbReference type="PhylomeDB" id="A0A0G4EL67"/>
<evidence type="ECO:0000313" key="9">
    <source>
        <dbReference type="Proteomes" id="UP000041254"/>
    </source>
</evidence>
<dbReference type="PANTHER" id="PTHR21340">
    <property type="entry name" value="DIADENOSINE 5,5-P1,P4-TETRAPHOSPHATE PYROPHOSPHOHYDROLASE MUTT"/>
    <property type="match status" value="1"/>
</dbReference>
<dbReference type="EMBL" id="CDMY01000259">
    <property type="protein sequence ID" value="CEL97926.1"/>
    <property type="molecule type" value="Genomic_DNA"/>
</dbReference>
<dbReference type="InterPro" id="IPR020084">
    <property type="entry name" value="NUDIX_hydrolase_CS"/>
</dbReference>
<dbReference type="CDD" id="cd03428">
    <property type="entry name" value="NUDIX_Ap4A_Nudt2"/>
    <property type="match status" value="1"/>
</dbReference>
<comment type="similarity">
    <text evidence="1">Belongs to the Nudix hydrolase family.</text>
</comment>
<dbReference type="InterPro" id="IPR000086">
    <property type="entry name" value="NUDIX_hydrolase_dom"/>
</dbReference>
<dbReference type="GO" id="GO:0000166">
    <property type="term" value="F:nucleotide binding"/>
    <property type="evidence" value="ECO:0007669"/>
    <property type="project" value="UniProtKB-KW"/>
</dbReference>
<dbReference type="PRINTS" id="PR01405">
    <property type="entry name" value="TETRPHPHTASE"/>
</dbReference>
<dbReference type="FunCoup" id="A0A0G4EL67">
    <property type="interactions" value="41"/>
</dbReference>
<dbReference type="VEuPathDB" id="CryptoDB:Vbra_12373"/>
<dbReference type="OMA" id="DSQFERR"/>
<keyword evidence="3" id="KW-0547">Nucleotide-binding</keyword>
<keyword evidence="9" id="KW-1185">Reference proteome</keyword>
<dbReference type="GO" id="GO:0004081">
    <property type="term" value="F:bis(5'-nucleosyl)-tetraphosphatase (asymmetrical) activity"/>
    <property type="evidence" value="ECO:0007669"/>
    <property type="project" value="TreeGrafter"/>
</dbReference>
<evidence type="ECO:0000256" key="4">
    <source>
        <dbReference type="ARBA" id="ARBA00022801"/>
    </source>
</evidence>
<evidence type="ECO:0000256" key="3">
    <source>
        <dbReference type="ARBA" id="ARBA00022741"/>
    </source>
</evidence>
<keyword evidence="4" id="KW-0378">Hydrolase</keyword>
<feature type="signal peptide" evidence="6">
    <location>
        <begin position="1"/>
        <end position="15"/>
    </location>
</feature>
<dbReference type="PROSITE" id="PS51462">
    <property type="entry name" value="NUDIX"/>
    <property type="match status" value="1"/>
</dbReference>
<proteinExistence type="inferred from homology"/>
<evidence type="ECO:0000256" key="2">
    <source>
        <dbReference type="ARBA" id="ARBA00018911"/>
    </source>
</evidence>
<evidence type="ECO:0000259" key="7">
    <source>
        <dbReference type="PROSITE" id="PS51462"/>
    </source>
</evidence>